<dbReference type="Proteomes" id="UP000019109">
    <property type="component" value="Unassembled WGS sequence"/>
</dbReference>
<evidence type="ECO:0000313" key="3">
    <source>
        <dbReference type="EMBL" id="GAE90382.1"/>
    </source>
</evidence>
<dbReference type="STRING" id="1294263.JCM21531_3989"/>
<name>W4VB10_9FIRM</name>
<reference evidence="3" key="1">
    <citation type="journal article" date="2014" name="Genome Announc.">
        <title>Draft Genome Sequence of Clostridium straminisolvens Strain JCM 21531T, Isolated from a Cellulose-Degrading Bacterial Community.</title>
        <authorList>
            <person name="Yuki M."/>
            <person name="Oshima K."/>
            <person name="Suda W."/>
            <person name="Sakamoto M."/>
            <person name="Kitamura K."/>
            <person name="Iida T."/>
            <person name="Hattori M."/>
            <person name="Ohkuma M."/>
        </authorList>
    </citation>
    <scope>NUCLEOTIDE SEQUENCE [LARGE SCALE GENOMIC DNA]</scope>
    <source>
        <strain evidence="3">JCM 21531</strain>
    </source>
</reference>
<dbReference type="RefSeq" id="WP_243467748.1">
    <property type="nucleotide sequence ID" value="NZ_BAVR01000068.1"/>
</dbReference>
<dbReference type="EMBL" id="BAVR01000068">
    <property type="protein sequence ID" value="GAE90382.1"/>
    <property type="molecule type" value="Genomic_DNA"/>
</dbReference>
<gene>
    <name evidence="3" type="ORF">JCM21531_3989</name>
</gene>
<feature type="domain" description="Peptidase C39-like" evidence="2">
    <location>
        <begin position="65"/>
        <end position="192"/>
    </location>
</feature>
<comment type="caution">
    <text evidence="3">The sequence shown here is derived from an EMBL/GenBank/DDBJ whole genome shotgun (WGS) entry which is preliminary data.</text>
</comment>
<protein>
    <recommendedName>
        <fullName evidence="2">Peptidase C39-like domain-containing protein</fullName>
    </recommendedName>
</protein>
<dbReference type="Pfam" id="PF13529">
    <property type="entry name" value="Peptidase_C39_2"/>
    <property type="match status" value="1"/>
</dbReference>
<dbReference type="PANTHER" id="PTHR40524">
    <property type="entry name" value="PEPTIDASE_C39_2 DOMAIN-CONTAINING PROTEIN"/>
    <property type="match status" value="1"/>
</dbReference>
<dbReference type="Gene3D" id="3.90.70.10">
    <property type="entry name" value="Cysteine proteinases"/>
    <property type="match status" value="1"/>
</dbReference>
<keyword evidence="1" id="KW-0472">Membrane</keyword>
<dbReference type="InterPro" id="IPR039564">
    <property type="entry name" value="Peptidase_C39-like"/>
</dbReference>
<evidence type="ECO:0000259" key="2">
    <source>
        <dbReference type="Pfam" id="PF13529"/>
    </source>
</evidence>
<evidence type="ECO:0000256" key="1">
    <source>
        <dbReference type="SAM" id="Phobius"/>
    </source>
</evidence>
<accession>W4VB10</accession>
<feature type="transmembrane region" description="Helical" evidence="1">
    <location>
        <begin position="18"/>
        <end position="40"/>
    </location>
</feature>
<proteinExistence type="predicted"/>
<keyword evidence="4" id="KW-1185">Reference proteome</keyword>
<sequence length="218" mass="24903">MIRAIANIRNLSPWKKRVLYSILILFCVLLLVATPFLIYAGRVYYIKNFGIKLTASKDYPVTITEYYRQNDPQWKDDTIGNSGRKMGNTGCLISCVATAISNLDVPITPKELNAMLTRNDGFLGADLIWYKINEAIPEVDYRYSRIFNSKTIEKDLEKGLLPIVNVRYYHTGITHWVLIVGAKDGEFIICDPLDNGTKTKLLSEHGKVYAYRVIERTQ</sequence>
<organism evidence="3 4">
    <name type="scientific">Acetivibrio straminisolvens JCM 21531</name>
    <dbReference type="NCBI Taxonomy" id="1294263"/>
    <lineage>
        <taxon>Bacteria</taxon>
        <taxon>Bacillati</taxon>
        <taxon>Bacillota</taxon>
        <taxon>Clostridia</taxon>
        <taxon>Eubacteriales</taxon>
        <taxon>Oscillospiraceae</taxon>
        <taxon>Acetivibrio</taxon>
    </lineage>
</organism>
<dbReference type="AlphaFoldDB" id="W4VB10"/>
<keyword evidence="1" id="KW-1133">Transmembrane helix</keyword>
<keyword evidence="1" id="KW-0812">Transmembrane</keyword>
<evidence type="ECO:0000313" key="4">
    <source>
        <dbReference type="Proteomes" id="UP000019109"/>
    </source>
</evidence>
<dbReference type="PANTHER" id="PTHR40524:SF1">
    <property type="entry name" value="PEPTIDASE C39-LIKE DOMAIN-CONTAINING PROTEIN"/>
    <property type="match status" value="1"/>
</dbReference>